<sequence>MISYSTHNWKIVKGQKPSYQELRDAYASMISEMLQSFPWDWWVSLTTKKHLPLDVLRGRFFWWSKAIRKLAKHHLEHVWIIERQRRGALHVHVVIYNVPTKDRIFWQKAIDLWEKWHARGGKLKFGSATIVKYDPMKAGELSNYLAKERCKDLDRLEGSGSLFEKIGFSRGVKRYLDTPVDLRRFLQPGVER</sequence>
<proteinExistence type="predicted"/>
<dbReference type="Pfam" id="PF23343">
    <property type="entry name" value="REP_ORF2-G2P"/>
    <property type="match status" value="1"/>
</dbReference>
<name>X1E6L8_9ZZZZ</name>
<evidence type="ECO:0000313" key="2">
    <source>
        <dbReference type="EMBL" id="GAH28217.1"/>
    </source>
</evidence>
<reference evidence="2" key="1">
    <citation type="journal article" date="2014" name="Front. Microbiol.">
        <title>High frequency of phylogenetically diverse reductive dehalogenase-homologous genes in deep subseafloor sedimentary metagenomes.</title>
        <authorList>
            <person name="Kawai M."/>
            <person name="Futagami T."/>
            <person name="Toyoda A."/>
            <person name="Takaki Y."/>
            <person name="Nishi S."/>
            <person name="Hori S."/>
            <person name="Arai W."/>
            <person name="Tsubouchi T."/>
            <person name="Morono Y."/>
            <person name="Uchiyama I."/>
            <person name="Ito T."/>
            <person name="Fujiyama A."/>
            <person name="Inagaki F."/>
            <person name="Takami H."/>
        </authorList>
    </citation>
    <scope>NUCLEOTIDE SEQUENCE</scope>
    <source>
        <strain evidence="2">Expedition CK06-06</strain>
    </source>
</reference>
<dbReference type="AlphaFoldDB" id="X1E6L8"/>
<evidence type="ECO:0000259" key="1">
    <source>
        <dbReference type="Pfam" id="PF23343"/>
    </source>
</evidence>
<gene>
    <name evidence="2" type="ORF">S03H2_00713</name>
</gene>
<dbReference type="EMBL" id="BARU01000165">
    <property type="protein sequence ID" value="GAH28217.1"/>
    <property type="molecule type" value="Genomic_DNA"/>
</dbReference>
<comment type="caution">
    <text evidence="2">The sequence shown here is derived from an EMBL/GenBank/DDBJ whole genome shotgun (WGS) entry which is preliminary data.</text>
</comment>
<organism evidence="2">
    <name type="scientific">marine sediment metagenome</name>
    <dbReference type="NCBI Taxonomy" id="412755"/>
    <lineage>
        <taxon>unclassified sequences</taxon>
        <taxon>metagenomes</taxon>
        <taxon>ecological metagenomes</taxon>
    </lineage>
</organism>
<protein>
    <recommendedName>
        <fullName evidence="1">Replication-associated protein ORF2/G2P domain-containing protein</fullName>
    </recommendedName>
</protein>
<feature type="domain" description="Replication-associated protein ORF2/G2P" evidence="1">
    <location>
        <begin position="41"/>
        <end position="147"/>
    </location>
</feature>
<dbReference type="InterPro" id="IPR056906">
    <property type="entry name" value="ORF2/G2P_dom"/>
</dbReference>
<accession>X1E6L8</accession>